<dbReference type="Gene3D" id="3.40.630.30">
    <property type="match status" value="1"/>
</dbReference>
<dbReference type="PANTHER" id="PTHR43877">
    <property type="entry name" value="AMINOALKYLPHOSPHONATE N-ACETYLTRANSFERASE-RELATED-RELATED"/>
    <property type="match status" value="1"/>
</dbReference>
<feature type="domain" description="N-acetyltransferase" evidence="3">
    <location>
        <begin position="5"/>
        <end position="164"/>
    </location>
</feature>
<dbReference type="Pfam" id="PF00583">
    <property type="entry name" value="Acetyltransf_1"/>
    <property type="match status" value="1"/>
</dbReference>
<dbReference type="InterPro" id="IPR050832">
    <property type="entry name" value="Bact_Acetyltransf"/>
</dbReference>
<dbReference type="Proteomes" id="UP000293291">
    <property type="component" value="Unassembled WGS sequence"/>
</dbReference>
<evidence type="ECO:0000256" key="2">
    <source>
        <dbReference type="ARBA" id="ARBA00023315"/>
    </source>
</evidence>
<proteinExistence type="predicted"/>
<keyword evidence="1 4" id="KW-0808">Transferase</keyword>
<dbReference type="GO" id="GO:0016747">
    <property type="term" value="F:acyltransferase activity, transferring groups other than amino-acyl groups"/>
    <property type="evidence" value="ECO:0007669"/>
    <property type="project" value="InterPro"/>
</dbReference>
<reference evidence="4 5" key="1">
    <citation type="submission" date="2019-01" db="EMBL/GenBank/DDBJ databases">
        <title>Novel species of Nocardioides.</title>
        <authorList>
            <person name="Liu Q."/>
            <person name="Xin Y.-H."/>
        </authorList>
    </citation>
    <scope>NUCLEOTIDE SEQUENCE [LARGE SCALE GENOMIC DNA]</scope>
    <source>
        <strain evidence="4 5">CGMCC 4.6875</strain>
    </source>
</reference>
<name>A0A4Q2SFZ6_9ACTN</name>
<keyword evidence="5" id="KW-1185">Reference proteome</keyword>
<evidence type="ECO:0000313" key="4">
    <source>
        <dbReference type="EMBL" id="RYC02768.1"/>
    </source>
</evidence>
<dbReference type="CDD" id="cd04301">
    <property type="entry name" value="NAT_SF"/>
    <property type="match status" value="1"/>
</dbReference>
<gene>
    <name evidence="4" type="ORF">EUA07_08510</name>
</gene>
<evidence type="ECO:0000259" key="3">
    <source>
        <dbReference type="PROSITE" id="PS51186"/>
    </source>
</evidence>
<sequence length="164" mass="17936">MPDRLWLRPMTEDEFLAFGERSRREYAVELAATGAMSPEAAAERSAREFAGLLPEGVASPAMYLWTAVVGGPGGNDAEQPVGLAWLELRRTQSGVSAWIFDVHVDEDRRGQGIGRQTMEALHEAARALGATTIGLNVFGHNTTAIGLYESLGYRVTSQEMRRDL</sequence>
<dbReference type="PROSITE" id="PS51186">
    <property type="entry name" value="GNAT"/>
    <property type="match status" value="1"/>
</dbReference>
<protein>
    <submittedName>
        <fullName evidence="4">GNAT family N-acetyltransferase</fullName>
    </submittedName>
</protein>
<accession>A0A4Q2SFZ6</accession>
<evidence type="ECO:0000313" key="5">
    <source>
        <dbReference type="Proteomes" id="UP000293291"/>
    </source>
</evidence>
<dbReference type="EMBL" id="SDWU01000008">
    <property type="protein sequence ID" value="RYC02768.1"/>
    <property type="molecule type" value="Genomic_DNA"/>
</dbReference>
<dbReference type="InterPro" id="IPR000182">
    <property type="entry name" value="GNAT_dom"/>
</dbReference>
<dbReference type="SUPFAM" id="SSF55729">
    <property type="entry name" value="Acyl-CoA N-acyltransferases (Nat)"/>
    <property type="match status" value="1"/>
</dbReference>
<dbReference type="InterPro" id="IPR016181">
    <property type="entry name" value="Acyl_CoA_acyltransferase"/>
</dbReference>
<evidence type="ECO:0000256" key="1">
    <source>
        <dbReference type="ARBA" id="ARBA00022679"/>
    </source>
</evidence>
<organism evidence="4 5">
    <name type="scientific">Nocardioides ganghwensis</name>
    <dbReference type="NCBI Taxonomy" id="252230"/>
    <lineage>
        <taxon>Bacteria</taxon>
        <taxon>Bacillati</taxon>
        <taxon>Actinomycetota</taxon>
        <taxon>Actinomycetes</taxon>
        <taxon>Propionibacteriales</taxon>
        <taxon>Nocardioidaceae</taxon>
        <taxon>Nocardioides</taxon>
    </lineage>
</organism>
<dbReference type="AlphaFoldDB" id="A0A4Q2SFZ6"/>
<dbReference type="RefSeq" id="WP_129454717.1">
    <property type="nucleotide sequence ID" value="NZ_JACXYX010000012.1"/>
</dbReference>
<keyword evidence="2" id="KW-0012">Acyltransferase</keyword>
<comment type="caution">
    <text evidence="4">The sequence shown here is derived from an EMBL/GenBank/DDBJ whole genome shotgun (WGS) entry which is preliminary data.</text>
</comment>
<dbReference type="OrthoDB" id="3381976at2"/>